<accession>A0A0A9DN04</accession>
<name>A0A0A9DN04_ARUDO</name>
<dbReference type="AlphaFoldDB" id="A0A0A9DN04"/>
<reference evidence="1" key="1">
    <citation type="submission" date="2014-09" db="EMBL/GenBank/DDBJ databases">
        <authorList>
            <person name="Magalhaes I.L.F."/>
            <person name="Oliveira U."/>
            <person name="Santos F.R."/>
            <person name="Vidigal T.H.D.A."/>
            <person name="Brescovit A.D."/>
            <person name="Santos A.J."/>
        </authorList>
    </citation>
    <scope>NUCLEOTIDE SEQUENCE</scope>
    <source>
        <tissue evidence="1">Shoot tissue taken approximately 20 cm above the soil surface</tissue>
    </source>
</reference>
<organism evidence="1">
    <name type="scientific">Arundo donax</name>
    <name type="common">Giant reed</name>
    <name type="synonym">Donax arundinaceus</name>
    <dbReference type="NCBI Taxonomy" id="35708"/>
    <lineage>
        <taxon>Eukaryota</taxon>
        <taxon>Viridiplantae</taxon>
        <taxon>Streptophyta</taxon>
        <taxon>Embryophyta</taxon>
        <taxon>Tracheophyta</taxon>
        <taxon>Spermatophyta</taxon>
        <taxon>Magnoliopsida</taxon>
        <taxon>Liliopsida</taxon>
        <taxon>Poales</taxon>
        <taxon>Poaceae</taxon>
        <taxon>PACMAD clade</taxon>
        <taxon>Arundinoideae</taxon>
        <taxon>Arundineae</taxon>
        <taxon>Arundo</taxon>
    </lineage>
</organism>
<protein>
    <submittedName>
        <fullName evidence="1">Uncharacterized protein</fullName>
    </submittedName>
</protein>
<sequence length="110" mass="12757">MTNSLLMDFQGTKRTVLLLRMLQKFLLHSCYSLIVLRKRWKDVFWGAIREELMITLKLSGKGSKFLLNLVCLSLSITTQKTRLKRLMPQPIPEVFEDVKAIFAPYAPKAE</sequence>
<evidence type="ECO:0000313" key="1">
    <source>
        <dbReference type="EMBL" id="JAD89166.1"/>
    </source>
</evidence>
<dbReference type="EMBL" id="GBRH01208729">
    <property type="protein sequence ID" value="JAD89166.1"/>
    <property type="molecule type" value="Transcribed_RNA"/>
</dbReference>
<reference evidence="1" key="2">
    <citation type="journal article" date="2015" name="Data Brief">
        <title>Shoot transcriptome of the giant reed, Arundo donax.</title>
        <authorList>
            <person name="Barrero R.A."/>
            <person name="Guerrero F.D."/>
            <person name="Moolhuijzen P."/>
            <person name="Goolsby J.A."/>
            <person name="Tidwell J."/>
            <person name="Bellgard S.E."/>
            <person name="Bellgard M.I."/>
        </authorList>
    </citation>
    <scope>NUCLEOTIDE SEQUENCE</scope>
    <source>
        <tissue evidence="1">Shoot tissue taken approximately 20 cm above the soil surface</tissue>
    </source>
</reference>
<proteinExistence type="predicted"/>